<dbReference type="Proteomes" id="UP000269198">
    <property type="component" value="Unassembled WGS sequence"/>
</dbReference>
<accession>A0A3N0EEW2</accession>
<evidence type="ECO:0000256" key="1">
    <source>
        <dbReference type="SAM" id="MobiDB-lite"/>
    </source>
</evidence>
<reference evidence="2 3" key="1">
    <citation type="submission" date="2018-11" db="EMBL/GenBank/DDBJ databases">
        <title>The genome draft of YIM 96095.</title>
        <authorList>
            <person name="Tang S.-K."/>
            <person name="Chunyu W.-X."/>
            <person name="Feng Y.-Z."/>
        </authorList>
    </citation>
    <scope>NUCLEOTIDE SEQUENCE [LARGE SCALE GENOMIC DNA]</scope>
    <source>
        <strain evidence="2 3">YIM 96095</strain>
    </source>
</reference>
<organism evidence="2 3">
    <name type="scientific">Halostreptopolyspora alba</name>
    <dbReference type="NCBI Taxonomy" id="2487137"/>
    <lineage>
        <taxon>Bacteria</taxon>
        <taxon>Bacillati</taxon>
        <taxon>Actinomycetota</taxon>
        <taxon>Actinomycetes</taxon>
        <taxon>Streptosporangiales</taxon>
        <taxon>Nocardiopsidaceae</taxon>
        <taxon>Halostreptopolyspora</taxon>
    </lineage>
</organism>
<dbReference type="EMBL" id="RJMB01000003">
    <property type="protein sequence ID" value="RNL86410.1"/>
    <property type="molecule type" value="Genomic_DNA"/>
</dbReference>
<dbReference type="OrthoDB" id="3424493at2"/>
<keyword evidence="3" id="KW-1185">Reference proteome</keyword>
<sequence>MSAPREGHPARARFGHTSCPRLGRDTPGGSRVPNGVPRTELDPGRTDGSIGPSGRSGKDHRERGHGATPGILDRSGPGSAIVTDEGWAVPVDEAVGVPGQRVVRLDQHPGRATAATGEDGDPEESRIVHARQGFQRRVVDYLAADAGIRQFVDLGSLLPAGHGIQDIARSGAPDARTVYVDAWSAWSTRPVRGKERRDDAVPVVTADSMWPSRLIARLRECDLVDFGEPVAVLLLETAALRRDGVPPHELAEALYAQMCPGGHVAIALGPEDHRGDASPASAFGPFALLEPGLADVAWWPYPDDEVTVRGTDILAGVGRKR</sequence>
<gene>
    <name evidence="2" type="ORF">EFW17_04155</name>
</gene>
<feature type="compositionally biased region" description="Basic and acidic residues" evidence="1">
    <location>
        <begin position="56"/>
        <end position="65"/>
    </location>
</feature>
<dbReference type="InterPro" id="IPR029063">
    <property type="entry name" value="SAM-dependent_MTases_sf"/>
</dbReference>
<feature type="region of interest" description="Disordered" evidence="1">
    <location>
        <begin position="1"/>
        <end position="78"/>
    </location>
</feature>
<comment type="caution">
    <text evidence="2">The sequence shown here is derived from an EMBL/GenBank/DDBJ whole genome shotgun (WGS) entry which is preliminary data.</text>
</comment>
<evidence type="ECO:0000313" key="2">
    <source>
        <dbReference type="EMBL" id="RNL86410.1"/>
    </source>
</evidence>
<dbReference type="AlphaFoldDB" id="A0A3N0EEW2"/>
<name>A0A3N0EEW2_9ACTN</name>
<protein>
    <submittedName>
        <fullName evidence="2">Uncharacterized protein</fullName>
    </submittedName>
</protein>
<proteinExistence type="predicted"/>
<dbReference type="Gene3D" id="3.40.50.150">
    <property type="entry name" value="Vaccinia Virus protein VP39"/>
    <property type="match status" value="1"/>
</dbReference>
<dbReference type="Pfam" id="PF04672">
    <property type="entry name" value="Methyltransf_19"/>
    <property type="match status" value="1"/>
</dbReference>
<evidence type="ECO:0000313" key="3">
    <source>
        <dbReference type="Proteomes" id="UP000269198"/>
    </source>
</evidence>
<dbReference type="InterPro" id="IPR006764">
    <property type="entry name" value="SAM_dep_MeTrfase_SAV2177_type"/>
</dbReference>